<evidence type="ECO:0000256" key="2">
    <source>
        <dbReference type="ARBA" id="ARBA00022692"/>
    </source>
</evidence>
<feature type="transmembrane region" description="Helical" evidence="6">
    <location>
        <begin position="148"/>
        <end position="167"/>
    </location>
</feature>
<keyword evidence="8" id="KW-1185">Reference proteome</keyword>
<feature type="transmembrane region" description="Helical" evidence="6">
    <location>
        <begin position="628"/>
        <end position="648"/>
    </location>
</feature>
<feature type="region of interest" description="Disordered" evidence="5">
    <location>
        <begin position="249"/>
        <end position="270"/>
    </location>
</feature>
<dbReference type="SUPFAM" id="SSF81321">
    <property type="entry name" value="Family A G protein-coupled receptor-like"/>
    <property type="match status" value="1"/>
</dbReference>
<dbReference type="STRING" id="1890683.A0A427YMM9"/>
<proteinExistence type="predicted"/>
<feature type="compositionally biased region" description="Low complexity" evidence="5">
    <location>
        <begin position="698"/>
        <end position="718"/>
    </location>
</feature>
<sequence>MWPPILSASPPPLLERGEVIAIANATSSTESLAWVNYVDTAILSLTILGAGMILVSTTILEFKGRPSTTRMRIVQSLVLSDLMLGIVGIIGSGIELSGVGLHQGTSTCDGLGFMLVSVLMTEHLWTLSLAIATFLILIYASHQLRRPFWIISITVALIGILVFGYYPSGGICYYGSNAGLYGELIQFIPRGIVFVVITVAYAKLFVFLRRPDKIRGSFSDSPSGSSNGATSSTNRRRGLSALLRKSRGDIPAPMQAGMPTPTSSLPPPAVTEKTVRLDSPVPHTVESLAPLSPLAEEPMSPKCITPTSTPAEPAEIPPWEKLELPVFQVDGQRFGGPAHTSREGLWGNWKGLSGRESRKRPSTGSSTMSQHLGGSTRLGSTSTGKDTLVPSTPPTPGTASGKVPSHPSIVLSSSPGSFFPAKLDTIVSVDGQPHAFYDRQRRDTDLSTSIASSDSERERYRKASAVSALSALTSSDHSSHLVTPIGPEYDAAIRRTSASALSEMDASRRSSMVTDGKKQPGTHPSLSDPESDDIERAAAGGAGAEEEDEDEQFDLMRILQQTSPKGVDDRFVPHETVEYVPESMSSYLNRKTALLMLWFPLGYVLLFSVSLIRIIYDFAGSPPPVLRAISRWFIFSQGILDALIYGLVEWHTKRVVRRRVRKGTFSPANSSRGGGGSNLGSALRGWRHSKPTGTGANQLQSLQSQHSQAVSQVASQHSRMAPTASMGRIDDHPSILQQLDAVGDIRKGSVTTTTTTSGDSSRET</sequence>
<feature type="transmembrane region" description="Helical" evidence="6">
    <location>
        <begin position="593"/>
        <end position="616"/>
    </location>
</feature>
<organism evidence="7 8">
    <name type="scientific">Saitozyma podzolica</name>
    <dbReference type="NCBI Taxonomy" id="1890683"/>
    <lineage>
        <taxon>Eukaryota</taxon>
        <taxon>Fungi</taxon>
        <taxon>Dikarya</taxon>
        <taxon>Basidiomycota</taxon>
        <taxon>Agaricomycotina</taxon>
        <taxon>Tremellomycetes</taxon>
        <taxon>Tremellales</taxon>
        <taxon>Trimorphomycetaceae</taxon>
        <taxon>Saitozyma</taxon>
    </lineage>
</organism>
<dbReference type="EMBL" id="RSCD01000006">
    <property type="protein sequence ID" value="RSH92301.1"/>
    <property type="molecule type" value="Genomic_DNA"/>
</dbReference>
<dbReference type="CDD" id="cd00637">
    <property type="entry name" value="7tm_classA_rhodopsin-like"/>
    <property type="match status" value="1"/>
</dbReference>
<evidence type="ECO:0000256" key="6">
    <source>
        <dbReference type="SAM" id="Phobius"/>
    </source>
</evidence>
<evidence type="ECO:0000256" key="5">
    <source>
        <dbReference type="SAM" id="MobiDB-lite"/>
    </source>
</evidence>
<feature type="transmembrane region" description="Helical" evidence="6">
    <location>
        <begin position="41"/>
        <end position="62"/>
    </location>
</feature>
<comment type="subcellular location">
    <subcellularLocation>
        <location evidence="1">Membrane</location>
        <topology evidence="1">Multi-pass membrane protein</topology>
    </subcellularLocation>
</comment>
<protein>
    <submittedName>
        <fullName evidence="7">Uncharacterized protein</fullName>
    </submittedName>
</protein>
<feature type="region of interest" description="Disordered" evidence="5">
    <location>
        <begin position="500"/>
        <end position="550"/>
    </location>
</feature>
<evidence type="ECO:0000313" key="7">
    <source>
        <dbReference type="EMBL" id="RSH92301.1"/>
    </source>
</evidence>
<dbReference type="PANTHER" id="PTHR23112">
    <property type="entry name" value="G PROTEIN-COUPLED RECEPTOR 157-RELATED"/>
    <property type="match status" value="1"/>
</dbReference>
<feature type="region of interest" description="Disordered" evidence="5">
    <location>
        <begin position="664"/>
        <end position="729"/>
    </location>
</feature>
<name>A0A427YMM9_9TREE</name>
<evidence type="ECO:0000256" key="4">
    <source>
        <dbReference type="ARBA" id="ARBA00023136"/>
    </source>
</evidence>
<evidence type="ECO:0000256" key="3">
    <source>
        <dbReference type="ARBA" id="ARBA00022989"/>
    </source>
</evidence>
<reference evidence="7 8" key="1">
    <citation type="submission" date="2018-11" db="EMBL/GenBank/DDBJ databases">
        <title>Genome sequence of Saitozyma podzolica DSM 27192.</title>
        <authorList>
            <person name="Aliyu H."/>
            <person name="Gorte O."/>
            <person name="Ochsenreither K."/>
        </authorList>
    </citation>
    <scope>NUCLEOTIDE SEQUENCE [LARGE SCALE GENOMIC DNA]</scope>
    <source>
        <strain evidence="7 8">DSM 27192</strain>
    </source>
</reference>
<dbReference type="AlphaFoldDB" id="A0A427YMM9"/>
<dbReference type="GO" id="GO:0004930">
    <property type="term" value="F:G protein-coupled receptor activity"/>
    <property type="evidence" value="ECO:0007669"/>
    <property type="project" value="TreeGrafter"/>
</dbReference>
<dbReference type="Gene3D" id="1.20.1070.10">
    <property type="entry name" value="Rhodopsin 7-helix transmembrane proteins"/>
    <property type="match status" value="1"/>
</dbReference>
<evidence type="ECO:0000256" key="1">
    <source>
        <dbReference type="ARBA" id="ARBA00004141"/>
    </source>
</evidence>
<dbReference type="GO" id="GO:0005886">
    <property type="term" value="C:plasma membrane"/>
    <property type="evidence" value="ECO:0007669"/>
    <property type="project" value="TreeGrafter"/>
</dbReference>
<keyword evidence="3 6" id="KW-1133">Transmembrane helix</keyword>
<dbReference type="Proteomes" id="UP000279259">
    <property type="component" value="Unassembled WGS sequence"/>
</dbReference>
<feature type="transmembrane region" description="Helical" evidence="6">
    <location>
        <begin position="187"/>
        <end position="208"/>
    </location>
</feature>
<dbReference type="GO" id="GO:0007189">
    <property type="term" value="P:adenylate cyclase-activating G protein-coupled receptor signaling pathway"/>
    <property type="evidence" value="ECO:0007669"/>
    <property type="project" value="TreeGrafter"/>
</dbReference>
<comment type="caution">
    <text evidence="7">The sequence shown here is derived from an EMBL/GenBank/DDBJ whole genome shotgun (WGS) entry which is preliminary data.</text>
</comment>
<dbReference type="OrthoDB" id="100006at2759"/>
<keyword evidence="2 6" id="KW-0812">Transmembrane</keyword>
<gene>
    <name evidence="7" type="ORF">EHS25_008716</name>
</gene>
<accession>A0A427YMM9</accession>
<feature type="region of interest" description="Disordered" evidence="5">
    <location>
        <begin position="218"/>
        <end position="237"/>
    </location>
</feature>
<dbReference type="PANTHER" id="PTHR23112:SF0">
    <property type="entry name" value="TRANSMEMBRANE PROTEIN 116"/>
    <property type="match status" value="1"/>
</dbReference>
<feature type="transmembrane region" description="Helical" evidence="6">
    <location>
        <begin position="123"/>
        <end position="141"/>
    </location>
</feature>
<feature type="region of interest" description="Disordered" evidence="5">
    <location>
        <begin position="333"/>
        <end position="408"/>
    </location>
</feature>
<keyword evidence="4 6" id="KW-0472">Membrane</keyword>
<evidence type="ECO:0000313" key="8">
    <source>
        <dbReference type="Proteomes" id="UP000279259"/>
    </source>
</evidence>
<feature type="compositionally biased region" description="Low complexity" evidence="5">
    <location>
        <begin position="372"/>
        <end position="384"/>
    </location>
</feature>
<feature type="region of interest" description="Disordered" evidence="5">
    <location>
        <begin position="438"/>
        <end position="458"/>
    </location>
</feature>
<feature type="transmembrane region" description="Helical" evidence="6">
    <location>
        <begin position="74"/>
        <end position="94"/>
    </location>
</feature>
<feature type="compositionally biased region" description="Low complexity" evidence="5">
    <location>
        <begin position="218"/>
        <end position="232"/>
    </location>
</feature>